<dbReference type="RefSeq" id="XP_035825419.1">
    <property type="nucleotide sequence ID" value="XM_035969526.1"/>
</dbReference>
<feature type="domain" description="Major facilitator superfamily (MFS) profile" evidence="6">
    <location>
        <begin position="88"/>
        <end position="519"/>
    </location>
</feature>
<dbReference type="CDD" id="cd17317">
    <property type="entry name" value="MFS_SLC22"/>
    <property type="match status" value="1"/>
</dbReference>
<feature type="transmembrane region" description="Helical" evidence="5">
    <location>
        <begin position="401"/>
        <end position="419"/>
    </location>
</feature>
<dbReference type="Pfam" id="PF00083">
    <property type="entry name" value="Sugar_tr"/>
    <property type="match status" value="1"/>
</dbReference>
<evidence type="ECO:0000256" key="2">
    <source>
        <dbReference type="ARBA" id="ARBA00022692"/>
    </source>
</evidence>
<keyword evidence="3 5" id="KW-1133">Transmembrane helix</keyword>
<keyword evidence="2 5" id="KW-0812">Transmembrane</keyword>
<evidence type="ECO:0000256" key="5">
    <source>
        <dbReference type="SAM" id="Phobius"/>
    </source>
</evidence>
<dbReference type="SUPFAM" id="SSF103473">
    <property type="entry name" value="MFS general substrate transporter"/>
    <property type="match status" value="1"/>
</dbReference>
<evidence type="ECO:0000256" key="1">
    <source>
        <dbReference type="ARBA" id="ARBA00004141"/>
    </source>
</evidence>
<feature type="transmembrane region" description="Helical" evidence="5">
    <location>
        <begin position="203"/>
        <end position="224"/>
    </location>
</feature>
<sequence length="574" mass="63041">MKYDDLVEYLGEFGPYQRRVYFITCMPALAAAIQTLIPVFILAVPDYRCAVPGLTNDTFRHQSVLQERLVNHTLPWTDYDDDHPWGSAECNVFKGRNVSNFDPSHPSPETNTTEHCNRWVYDQSVFENSFVTQENMVCDDTVLRSHANMIYMAGLLVGSITFGFISDNTGRKTAFTLAILLHVITAVATAFAPGFAAFVTLRFFTGVGNVGIFTCCFVMGMELVGRKWRVLAGIAIQYYWCLGMFIVDIVAFAIRDWKTLQLAMSCYAVCFLSVWWLVPESPRWLINKGRVEEARAIMERVAKANGKELPKDAIDEHEDAGQPKGKLTDVFKSKTLTIRIIVVFVNWLVVTMVYYGLTLNVGSLGGNIYVNFAISGMVEVAGNLAAMIALPRWGRKKFHCFAMLLGGTACLCSMIPSIIGDDAPSWVNLLLSNIGKFGATGGFSTIYVFSAELFPTSMRNSVVGASSMIARVGGMVAPYVADLGILVGGSFGAALPYIVFGASALVAGLMALSLPETLGETLPETIEDAINFGGKNKKIYEQNLEPPMTNGLKEKELQMGSFQGKGHDNPAFTK</sequence>
<dbReference type="InterPro" id="IPR036259">
    <property type="entry name" value="MFS_trans_sf"/>
</dbReference>
<dbReference type="Proteomes" id="UP000694888">
    <property type="component" value="Unplaced"/>
</dbReference>
<evidence type="ECO:0000256" key="3">
    <source>
        <dbReference type="ARBA" id="ARBA00022989"/>
    </source>
</evidence>
<feature type="transmembrane region" description="Helical" evidence="5">
    <location>
        <begin position="20"/>
        <end position="44"/>
    </location>
</feature>
<evidence type="ECO:0000259" key="6">
    <source>
        <dbReference type="PROSITE" id="PS50850"/>
    </source>
</evidence>
<feature type="transmembrane region" description="Helical" evidence="5">
    <location>
        <begin position="260"/>
        <end position="278"/>
    </location>
</feature>
<dbReference type="Gene3D" id="1.20.1250.20">
    <property type="entry name" value="MFS general substrate transporter like domains"/>
    <property type="match status" value="1"/>
</dbReference>
<dbReference type="PROSITE" id="PS50850">
    <property type="entry name" value="MFS"/>
    <property type="match status" value="1"/>
</dbReference>
<dbReference type="InterPro" id="IPR005828">
    <property type="entry name" value="MFS_sugar_transport-like"/>
</dbReference>
<organism evidence="7 8">
    <name type="scientific">Aplysia californica</name>
    <name type="common">California sea hare</name>
    <dbReference type="NCBI Taxonomy" id="6500"/>
    <lineage>
        <taxon>Eukaryota</taxon>
        <taxon>Metazoa</taxon>
        <taxon>Spiralia</taxon>
        <taxon>Lophotrochozoa</taxon>
        <taxon>Mollusca</taxon>
        <taxon>Gastropoda</taxon>
        <taxon>Heterobranchia</taxon>
        <taxon>Euthyneura</taxon>
        <taxon>Tectipleura</taxon>
        <taxon>Aplysiida</taxon>
        <taxon>Aplysioidea</taxon>
        <taxon>Aplysiidae</taxon>
        <taxon>Aplysia</taxon>
    </lineage>
</organism>
<evidence type="ECO:0000313" key="8">
    <source>
        <dbReference type="RefSeq" id="XP_035825419.1"/>
    </source>
</evidence>
<dbReference type="InterPro" id="IPR020846">
    <property type="entry name" value="MFS_dom"/>
</dbReference>
<reference evidence="8" key="1">
    <citation type="submission" date="2025-08" db="UniProtKB">
        <authorList>
            <consortium name="RefSeq"/>
        </authorList>
    </citation>
    <scope>IDENTIFICATION</scope>
</reference>
<protein>
    <submittedName>
        <fullName evidence="8">Organic cation transporter protein</fullName>
    </submittedName>
</protein>
<feature type="transmembrane region" description="Helical" evidence="5">
    <location>
        <begin position="493"/>
        <end position="512"/>
    </location>
</feature>
<feature type="transmembrane region" description="Helical" evidence="5">
    <location>
        <begin position="425"/>
        <end position="449"/>
    </location>
</feature>
<feature type="transmembrane region" description="Helical" evidence="5">
    <location>
        <begin position="177"/>
        <end position="197"/>
    </location>
</feature>
<evidence type="ECO:0000313" key="7">
    <source>
        <dbReference type="Proteomes" id="UP000694888"/>
    </source>
</evidence>
<dbReference type="PANTHER" id="PTHR24064">
    <property type="entry name" value="SOLUTE CARRIER FAMILY 22 MEMBER"/>
    <property type="match status" value="1"/>
</dbReference>
<dbReference type="GeneID" id="101845165"/>
<evidence type="ECO:0000256" key="4">
    <source>
        <dbReference type="ARBA" id="ARBA00023136"/>
    </source>
</evidence>
<keyword evidence="7" id="KW-1185">Reference proteome</keyword>
<feature type="transmembrane region" description="Helical" evidence="5">
    <location>
        <begin position="236"/>
        <end position="254"/>
    </location>
</feature>
<comment type="subcellular location">
    <subcellularLocation>
        <location evidence="1">Membrane</location>
        <topology evidence="1">Multi-pass membrane protein</topology>
    </subcellularLocation>
</comment>
<gene>
    <name evidence="8" type="primary">LOC101845165</name>
</gene>
<proteinExistence type="predicted"/>
<name>A0ABM1VSM7_APLCA</name>
<feature type="transmembrane region" description="Helical" evidence="5">
    <location>
        <begin position="368"/>
        <end position="389"/>
    </location>
</feature>
<keyword evidence="4 5" id="KW-0472">Membrane</keyword>
<accession>A0ABM1VSM7</accession>
<feature type="transmembrane region" description="Helical" evidence="5">
    <location>
        <begin position="149"/>
        <end position="165"/>
    </location>
</feature>
<feature type="transmembrane region" description="Helical" evidence="5">
    <location>
        <begin position="336"/>
        <end position="356"/>
    </location>
</feature>